<reference evidence="11 12" key="1">
    <citation type="journal article" date="2021" name="Commun. Biol.">
        <title>The genome of Shorea leprosula (Dipterocarpaceae) highlights the ecological relevance of drought in aseasonal tropical rainforests.</title>
        <authorList>
            <person name="Ng K.K.S."/>
            <person name="Kobayashi M.J."/>
            <person name="Fawcett J.A."/>
            <person name="Hatakeyama M."/>
            <person name="Paape T."/>
            <person name="Ng C.H."/>
            <person name="Ang C.C."/>
            <person name="Tnah L.H."/>
            <person name="Lee C.T."/>
            <person name="Nishiyama T."/>
            <person name="Sese J."/>
            <person name="O'Brien M.J."/>
            <person name="Copetti D."/>
            <person name="Mohd Noor M.I."/>
            <person name="Ong R.C."/>
            <person name="Putra M."/>
            <person name="Sireger I.Z."/>
            <person name="Indrioko S."/>
            <person name="Kosugi Y."/>
            <person name="Izuno A."/>
            <person name="Isagi Y."/>
            <person name="Lee S.L."/>
            <person name="Shimizu K.K."/>
        </authorList>
    </citation>
    <scope>NUCLEOTIDE SEQUENCE [LARGE SCALE GENOMIC DNA]</scope>
    <source>
        <strain evidence="11">214</strain>
    </source>
</reference>
<dbReference type="PROSITE" id="PS50114">
    <property type="entry name" value="GATA_ZN_FINGER_2"/>
    <property type="match status" value="1"/>
</dbReference>
<evidence type="ECO:0000256" key="3">
    <source>
        <dbReference type="ARBA" id="ARBA00022833"/>
    </source>
</evidence>
<dbReference type="InterPro" id="IPR013088">
    <property type="entry name" value="Znf_NHR/GATA"/>
</dbReference>
<name>A0AAV5HLY8_9ROSI</name>
<evidence type="ECO:0000256" key="1">
    <source>
        <dbReference type="ARBA" id="ARBA00022723"/>
    </source>
</evidence>
<keyword evidence="6" id="KW-0804">Transcription</keyword>
<keyword evidence="12" id="KW-1185">Reference proteome</keyword>
<dbReference type="CDD" id="cd00202">
    <property type="entry name" value="ZnF_GATA"/>
    <property type="match status" value="1"/>
</dbReference>
<dbReference type="PROSITE" id="PS00344">
    <property type="entry name" value="GATA_ZN_FINGER_1"/>
    <property type="match status" value="1"/>
</dbReference>
<sequence>MQRFLQQRGVKEVNRSCVDCHTTRTPLWRGGPAGPKSLCNACGIKYRKRKKALLGLGKERIEMSKRENGMEMLLRRKLLGEEEKAAMLLMALSCGSVHAWNRGKI</sequence>
<dbReference type="Proteomes" id="UP001054252">
    <property type="component" value="Unassembled WGS sequence"/>
</dbReference>
<comment type="similarity">
    <text evidence="7">Belongs to the type IV zinc-finger family. Class B subfamily.</text>
</comment>
<dbReference type="GO" id="GO:0006355">
    <property type="term" value="P:regulation of DNA-templated transcription"/>
    <property type="evidence" value="ECO:0007669"/>
    <property type="project" value="InterPro"/>
</dbReference>
<dbReference type="Pfam" id="PF00320">
    <property type="entry name" value="GATA"/>
    <property type="match status" value="1"/>
</dbReference>
<accession>A0AAV5HLY8</accession>
<organism evidence="11 12">
    <name type="scientific">Rubroshorea leprosula</name>
    <dbReference type="NCBI Taxonomy" id="152421"/>
    <lineage>
        <taxon>Eukaryota</taxon>
        <taxon>Viridiplantae</taxon>
        <taxon>Streptophyta</taxon>
        <taxon>Embryophyta</taxon>
        <taxon>Tracheophyta</taxon>
        <taxon>Spermatophyta</taxon>
        <taxon>Magnoliopsida</taxon>
        <taxon>eudicotyledons</taxon>
        <taxon>Gunneridae</taxon>
        <taxon>Pentapetalae</taxon>
        <taxon>rosids</taxon>
        <taxon>malvids</taxon>
        <taxon>Malvales</taxon>
        <taxon>Dipterocarpaceae</taxon>
        <taxon>Rubroshorea</taxon>
    </lineage>
</organism>
<dbReference type="EMBL" id="BPVZ01000001">
    <property type="protein sequence ID" value="GKU86929.1"/>
    <property type="molecule type" value="Genomic_DNA"/>
</dbReference>
<evidence type="ECO:0000256" key="8">
    <source>
        <dbReference type="ARBA" id="ARBA00037539"/>
    </source>
</evidence>
<dbReference type="AlphaFoldDB" id="A0AAV5HLY8"/>
<evidence type="ECO:0000256" key="9">
    <source>
        <dbReference type="PROSITE-ProRule" id="PRU00094"/>
    </source>
</evidence>
<keyword evidence="5" id="KW-0238">DNA-binding</keyword>
<evidence type="ECO:0000313" key="12">
    <source>
        <dbReference type="Proteomes" id="UP001054252"/>
    </source>
</evidence>
<evidence type="ECO:0000256" key="2">
    <source>
        <dbReference type="ARBA" id="ARBA00022771"/>
    </source>
</evidence>
<evidence type="ECO:0000256" key="5">
    <source>
        <dbReference type="ARBA" id="ARBA00023125"/>
    </source>
</evidence>
<feature type="domain" description="GATA-type" evidence="10">
    <location>
        <begin position="11"/>
        <end position="47"/>
    </location>
</feature>
<evidence type="ECO:0000256" key="7">
    <source>
        <dbReference type="ARBA" id="ARBA00024019"/>
    </source>
</evidence>
<keyword evidence="1" id="KW-0479">Metal-binding</keyword>
<keyword evidence="3" id="KW-0862">Zinc</keyword>
<comment type="function">
    <text evidence="8">Transcriptional regulator that specifically binds 5'-GATA-3' or 5'-GAT-3' motifs within gene promoters.</text>
</comment>
<evidence type="ECO:0000256" key="6">
    <source>
        <dbReference type="ARBA" id="ARBA00023163"/>
    </source>
</evidence>
<gene>
    <name evidence="11" type="ORF">SLEP1_g1392</name>
</gene>
<dbReference type="SUPFAM" id="SSF57716">
    <property type="entry name" value="Glucocorticoid receptor-like (DNA-binding domain)"/>
    <property type="match status" value="1"/>
</dbReference>
<comment type="caution">
    <text evidence="11">The sequence shown here is derived from an EMBL/GenBank/DDBJ whole genome shotgun (WGS) entry which is preliminary data.</text>
</comment>
<evidence type="ECO:0000256" key="4">
    <source>
        <dbReference type="ARBA" id="ARBA00023015"/>
    </source>
</evidence>
<keyword evidence="2 9" id="KW-0863">Zinc-finger</keyword>
<dbReference type="PANTHER" id="PTHR47172:SF9">
    <property type="entry name" value="GATA TRANSCRIPTION FACTOR 23"/>
    <property type="match status" value="1"/>
</dbReference>
<keyword evidence="4" id="KW-0805">Transcription regulation</keyword>
<dbReference type="SMART" id="SM00401">
    <property type="entry name" value="ZnF_GATA"/>
    <property type="match status" value="1"/>
</dbReference>
<dbReference type="InterPro" id="IPR000679">
    <property type="entry name" value="Znf_GATA"/>
</dbReference>
<dbReference type="GO" id="GO:0043565">
    <property type="term" value="F:sequence-specific DNA binding"/>
    <property type="evidence" value="ECO:0007669"/>
    <property type="project" value="InterPro"/>
</dbReference>
<dbReference type="PANTHER" id="PTHR47172">
    <property type="entry name" value="OS01G0976800 PROTEIN"/>
    <property type="match status" value="1"/>
</dbReference>
<dbReference type="Gene3D" id="3.30.50.10">
    <property type="entry name" value="Erythroid Transcription Factor GATA-1, subunit A"/>
    <property type="match status" value="1"/>
</dbReference>
<evidence type="ECO:0000313" key="11">
    <source>
        <dbReference type="EMBL" id="GKU86929.1"/>
    </source>
</evidence>
<protein>
    <recommendedName>
        <fullName evidence="10">GATA-type domain-containing protein</fullName>
    </recommendedName>
</protein>
<evidence type="ECO:0000259" key="10">
    <source>
        <dbReference type="PROSITE" id="PS50114"/>
    </source>
</evidence>
<dbReference type="GO" id="GO:0008270">
    <property type="term" value="F:zinc ion binding"/>
    <property type="evidence" value="ECO:0007669"/>
    <property type="project" value="UniProtKB-KW"/>
</dbReference>
<proteinExistence type="inferred from homology"/>